<feature type="signal peptide" evidence="1">
    <location>
        <begin position="1"/>
        <end position="26"/>
    </location>
</feature>
<dbReference type="AlphaFoldDB" id="A0AAD5HBD4"/>
<proteinExistence type="predicted"/>
<dbReference type="EMBL" id="MU620935">
    <property type="protein sequence ID" value="KAI8577862.1"/>
    <property type="molecule type" value="Genomic_DNA"/>
</dbReference>
<reference evidence="2" key="1">
    <citation type="submission" date="2021-06" db="EMBL/GenBank/DDBJ databases">
        <authorList>
            <consortium name="DOE Joint Genome Institute"/>
            <person name="Mondo S.J."/>
            <person name="Amses K.R."/>
            <person name="Simmons D.R."/>
            <person name="Longcore J.E."/>
            <person name="Seto K."/>
            <person name="Alves G.H."/>
            <person name="Bonds A.E."/>
            <person name="Quandt C.A."/>
            <person name="Davis W.J."/>
            <person name="Chang Y."/>
            <person name="Letcher P.M."/>
            <person name="Powell M.J."/>
            <person name="Kuo A."/>
            <person name="Labutti K."/>
            <person name="Pangilinan J."/>
            <person name="Andreopoulos W."/>
            <person name="Tritt A."/>
            <person name="Riley R."/>
            <person name="Hundley H."/>
            <person name="Johnson J."/>
            <person name="Lipzen A."/>
            <person name="Barry K."/>
            <person name="Berbee M.L."/>
            <person name="Buchler N.E."/>
            <person name="Grigoriev I.V."/>
            <person name="Spatafora J.W."/>
            <person name="Stajich J.E."/>
            <person name="James T.Y."/>
        </authorList>
    </citation>
    <scope>NUCLEOTIDE SEQUENCE</scope>
    <source>
        <strain evidence="2">AG</strain>
    </source>
</reference>
<dbReference type="RefSeq" id="XP_051442866.1">
    <property type="nucleotide sequence ID" value="XM_051590430.1"/>
</dbReference>
<protein>
    <submittedName>
        <fullName evidence="2">Uncharacterized protein</fullName>
    </submittedName>
</protein>
<accession>A0AAD5HBD4</accession>
<evidence type="ECO:0000313" key="2">
    <source>
        <dbReference type="EMBL" id="KAI8577862.1"/>
    </source>
</evidence>
<organism evidence="2 3">
    <name type="scientific">Umbelopsis ramanniana AG</name>
    <dbReference type="NCBI Taxonomy" id="1314678"/>
    <lineage>
        <taxon>Eukaryota</taxon>
        <taxon>Fungi</taxon>
        <taxon>Fungi incertae sedis</taxon>
        <taxon>Mucoromycota</taxon>
        <taxon>Mucoromycotina</taxon>
        <taxon>Umbelopsidomycetes</taxon>
        <taxon>Umbelopsidales</taxon>
        <taxon>Umbelopsidaceae</taxon>
        <taxon>Umbelopsis</taxon>
    </lineage>
</organism>
<gene>
    <name evidence="2" type="ORF">K450DRAFT_249615</name>
</gene>
<feature type="chain" id="PRO_5042232995" evidence="1">
    <location>
        <begin position="27"/>
        <end position="79"/>
    </location>
</feature>
<dbReference type="GeneID" id="75915773"/>
<dbReference type="Proteomes" id="UP001206595">
    <property type="component" value="Unassembled WGS sequence"/>
</dbReference>
<comment type="caution">
    <text evidence="2">The sequence shown here is derived from an EMBL/GenBank/DDBJ whole genome shotgun (WGS) entry which is preliminary data.</text>
</comment>
<keyword evidence="3" id="KW-1185">Reference proteome</keyword>
<sequence length="79" mass="8623">MVGSLPLALLAFAFLKCYNRFPLVQTDPSEVLPNSLIQRWVPSLMARQAAQYMAQILQETGASAGLKTTNRGSTELSIP</sequence>
<name>A0AAD5HBD4_UMBRA</name>
<evidence type="ECO:0000313" key="3">
    <source>
        <dbReference type="Proteomes" id="UP001206595"/>
    </source>
</evidence>
<keyword evidence="1" id="KW-0732">Signal</keyword>
<evidence type="ECO:0000256" key="1">
    <source>
        <dbReference type="SAM" id="SignalP"/>
    </source>
</evidence>
<reference evidence="2" key="2">
    <citation type="journal article" date="2022" name="Proc. Natl. Acad. Sci. U.S.A.">
        <title>Diploid-dominant life cycles characterize the early evolution of Fungi.</title>
        <authorList>
            <person name="Amses K.R."/>
            <person name="Simmons D.R."/>
            <person name="Longcore J.E."/>
            <person name="Mondo S.J."/>
            <person name="Seto K."/>
            <person name="Jeronimo G.H."/>
            <person name="Bonds A.E."/>
            <person name="Quandt C.A."/>
            <person name="Davis W.J."/>
            <person name="Chang Y."/>
            <person name="Federici B.A."/>
            <person name="Kuo A."/>
            <person name="LaButti K."/>
            <person name="Pangilinan J."/>
            <person name="Andreopoulos W."/>
            <person name="Tritt A."/>
            <person name="Riley R."/>
            <person name="Hundley H."/>
            <person name="Johnson J."/>
            <person name="Lipzen A."/>
            <person name="Barry K."/>
            <person name="Lang B.F."/>
            <person name="Cuomo C.A."/>
            <person name="Buchler N.E."/>
            <person name="Grigoriev I.V."/>
            <person name="Spatafora J.W."/>
            <person name="Stajich J.E."/>
            <person name="James T.Y."/>
        </authorList>
    </citation>
    <scope>NUCLEOTIDE SEQUENCE</scope>
    <source>
        <strain evidence="2">AG</strain>
    </source>
</reference>